<name>A0A9P4H3B9_9PLEO</name>
<feature type="non-terminal residue" evidence="2">
    <location>
        <position position="262"/>
    </location>
</feature>
<proteinExistence type="predicted"/>
<sequence length="262" mass="29752">MARTRSLGDSSKKPKVPTQSTATKFRVRPTSFDCANALWKKCLNHGSDQIDLESPFCDLNSPVHPMYHPRNWILEDFPNKTNTWLALEPALNVASKLLTSTPALAFFRRVKYGKKARAGGRMYLEYDEPENTTTEDAAVKNDLNSLAQCVVILFGAFKPEPREPNQDGARQYMSQEDFGKGVFIRGEINRLPADDGQYQYIILNEAFAAYAENSNPSPVDAIRSAFIVAVLLVHETAHAFYARDFYDMNENYKEPFFDLQQY</sequence>
<accession>A0A9P4H3B9</accession>
<gene>
    <name evidence="2" type="ORF">EK21DRAFT_73189</name>
</gene>
<dbReference type="EMBL" id="ML978235">
    <property type="protein sequence ID" value="KAF2026890.1"/>
    <property type="molecule type" value="Genomic_DNA"/>
</dbReference>
<evidence type="ECO:0000313" key="2">
    <source>
        <dbReference type="EMBL" id="KAF2026890.1"/>
    </source>
</evidence>
<reference evidence="2" key="1">
    <citation type="journal article" date="2020" name="Stud. Mycol.">
        <title>101 Dothideomycetes genomes: a test case for predicting lifestyles and emergence of pathogens.</title>
        <authorList>
            <person name="Haridas S."/>
            <person name="Albert R."/>
            <person name="Binder M."/>
            <person name="Bloem J."/>
            <person name="Labutti K."/>
            <person name="Salamov A."/>
            <person name="Andreopoulos B."/>
            <person name="Baker S."/>
            <person name="Barry K."/>
            <person name="Bills G."/>
            <person name="Bluhm B."/>
            <person name="Cannon C."/>
            <person name="Castanera R."/>
            <person name="Culley D."/>
            <person name="Daum C."/>
            <person name="Ezra D."/>
            <person name="Gonzalez J."/>
            <person name="Henrissat B."/>
            <person name="Kuo A."/>
            <person name="Liang C."/>
            <person name="Lipzen A."/>
            <person name="Lutzoni F."/>
            <person name="Magnuson J."/>
            <person name="Mondo S."/>
            <person name="Nolan M."/>
            <person name="Ohm R."/>
            <person name="Pangilinan J."/>
            <person name="Park H.-J."/>
            <person name="Ramirez L."/>
            <person name="Alfaro M."/>
            <person name="Sun H."/>
            <person name="Tritt A."/>
            <person name="Yoshinaga Y."/>
            <person name="Zwiers L.-H."/>
            <person name="Turgeon B."/>
            <person name="Goodwin S."/>
            <person name="Spatafora J."/>
            <person name="Crous P."/>
            <person name="Grigoriev I."/>
        </authorList>
    </citation>
    <scope>NUCLEOTIDE SEQUENCE</scope>
    <source>
        <strain evidence="2">CBS 110217</strain>
    </source>
</reference>
<evidence type="ECO:0000256" key="1">
    <source>
        <dbReference type="SAM" id="MobiDB-lite"/>
    </source>
</evidence>
<dbReference type="AlphaFoldDB" id="A0A9P4H3B9"/>
<evidence type="ECO:0000313" key="3">
    <source>
        <dbReference type="Proteomes" id="UP000799777"/>
    </source>
</evidence>
<dbReference type="OrthoDB" id="3669612at2759"/>
<comment type="caution">
    <text evidence="2">The sequence shown here is derived from an EMBL/GenBank/DDBJ whole genome shotgun (WGS) entry which is preliminary data.</text>
</comment>
<feature type="region of interest" description="Disordered" evidence="1">
    <location>
        <begin position="1"/>
        <end position="22"/>
    </location>
</feature>
<dbReference type="Proteomes" id="UP000799777">
    <property type="component" value="Unassembled WGS sequence"/>
</dbReference>
<organism evidence="2 3">
    <name type="scientific">Setomelanomma holmii</name>
    <dbReference type="NCBI Taxonomy" id="210430"/>
    <lineage>
        <taxon>Eukaryota</taxon>
        <taxon>Fungi</taxon>
        <taxon>Dikarya</taxon>
        <taxon>Ascomycota</taxon>
        <taxon>Pezizomycotina</taxon>
        <taxon>Dothideomycetes</taxon>
        <taxon>Pleosporomycetidae</taxon>
        <taxon>Pleosporales</taxon>
        <taxon>Pleosporineae</taxon>
        <taxon>Phaeosphaeriaceae</taxon>
        <taxon>Setomelanomma</taxon>
    </lineage>
</organism>
<protein>
    <submittedName>
        <fullName evidence="2">Uncharacterized protein</fullName>
    </submittedName>
</protein>
<keyword evidence="3" id="KW-1185">Reference proteome</keyword>